<organism evidence="2 3">
    <name type="scientific">Phycicoccus elongatus Lp2</name>
    <dbReference type="NCBI Taxonomy" id="1193181"/>
    <lineage>
        <taxon>Bacteria</taxon>
        <taxon>Bacillati</taxon>
        <taxon>Actinomycetota</taxon>
        <taxon>Actinomycetes</taxon>
        <taxon>Micrococcales</taxon>
        <taxon>Intrasporangiaceae</taxon>
        <taxon>Phycicoccus</taxon>
    </lineage>
</organism>
<dbReference type="Pfam" id="PF00717">
    <property type="entry name" value="Peptidase_S24"/>
    <property type="match status" value="1"/>
</dbReference>
<evidence type="ECO:0000313" key="2">
    <source>
        <dbReference type="EMBL" id="CCH69515.1"/>
    </source>
</evidence>
<accession>N0E192</accession>
<evidence type="ECO:0000259" key="1">
    <source>
        <dbReference type="Pfam" id="PF00717"/>
    </source>
</evidence>
<dbReference type="EMBL" id="CAIZ01000083">
    <property type="protein sequence ID" value="CCH69515.1"/>
    <property type="molecule type" value="Genomic_DNA"/>
</dbReference>
<comment type="caution">
    <text evidence="2">The sequence shown here is derived from an EMBL/GenBank/DDBJ whole genome shotgun (WGS) entry which is preliminary data.</text>
</comment>
<proteinExistence type="predicted"/>
<gene>
    <name evidence="2" type="ORF">BN10_1730032</name>
</gene>
<dbReference type="CDD" id="cd06529">
    <property type="entry name" value="S24_LexA-like"/>
    <property type="match status" value="1"/>
</dbReference>
<dbReference type="InterPro" id="IPR015927">
    <property type="entry name" value="Peptidase_S24_S26A/B/C"/>
</dbReference>
<dbReference type="SUPFAM" id="SSF51306">
    <property type="entry name" value="LexA/Signal peptidase"/>
    <property type="match status" value="1"/>
</dbReference>
<dbReference type="STRING" id="1193181.BN10_1730032"/>
<name>N0E192_9MICO</name>
<keyword evidence="3" id="KW-1185">Reference proteome</keyword>
<dbReference type="eggNOG" id="COG0681">
    <property type="taxonomic scope" value="Bacteria"/>
</dbReference>
<dbReference type="Proteomes" id="UP000013167">
    <property type="component" value="Unassembled WGS sequence"/>
</dbReference>
<dbReference type="AlphaFoldDB" id="N0E192"/>
<reference evidence="2 3" key="1">
    <citation type="journal article" date="2013" name="ISME J.">
        <title>A metabolic model for members of the genus Tetrasphaera involved in enhanced biological phosphorus removal.</title>
        <authorList>
            <person name="Kristiansen R."/>
            <person name="Nguyen H.T.T."/>
            <person name="Saunders A.M."/>
            <person name="Nielsen J.L."/>
            <person name="Wimmer R."/>
            <person name="Le V.Q."/>
            <person name="McIlroy S.J."/>
            <person name="Petrovski S."/>
            <person name="Seviour R.J."/>
            <person name="Calteau A."/>
            <person name="Nielsen K.L."/>
            <person name="Nielsen P.H."/>
        </authorList>
    </citation>
    <scope>NUCLEOTIDE SEQUENCE [LARGE SCALE GENOMIC DNA]</scope>
    <source>
        <strain evidence="2 3">Lp2</strain>
    </source>
</reference>
<evidence type="ECO:0000313" key="3">
    <source>
        <dbReference type="Proteomes" id="UP000013167"/>
    </source>
</evidence>
<dbReference type="HOGENOM" id="CLU_028723_11_0_11"/>
<dbReference type="InterPro" id="IPR036286">
    <property type="entry name" value="LexA/Signal_pep-like_sf"/>
</dbReference>
<sequence>MMVRWGLVRVTGRSMLPTLRDGDLLVIDRRRAPRAGDVAVVRLPPDGHGRPRPLSVKRLAHRESDGGWWIDSDNPAEGVTSFDVGAVEASAVRAVVIGRLPPLRRTSVTRR</sequence>
<feature type="domain" description="Peptidase S24/S26A/S26B/S26C" evidence="1">
    <location>
        <begin position="7"/>
        <end position="76"/>
    </location>
</feature>
<protein>
    <recommendedName>
        <fullName evidence="1">Peptidase S24/S26A/S26B/S26C domain-containing protein</fullName>
    </recommendedName>
</protein>
<dbReference type="InterPro" id="IPR039418">
    <property type="entry name" value="LexA-like"/>
</dbReference>
<dbReference type="Gene3D" id="2.10.109.10">
    <property type="entry name" value="Umud Fragment, subunit A"/>
    <property type="match status" value="1"/>
</dbReference>